<dbReference type="PROSITE" id="PS50888">
    <property type="entry name" value="BHLH"/>
    <property type="match status" value="1"/>
</dbReference>
<evidence type="ECO:0000256" key="1">
    <source>
        <dbReference type="ARBA" id="ARBA00004123"/>
    </source>
</evidence>
<dbReference type="RefSeq" id="XP_010499656.1">
    <property type="nucleotide sequence ID" value="XM_010501354.2"/>
</dbReference>
<name>A0ABM0YEA8_CAMSA</name>
<sequence>MLREECTPSSSWWEDVQHHHNDHANSITSTSFYHKSSNNISNTNVSCEEDNLSISTVSASNRLDLTAESSNHHSLSAPAQPPSSSDELLRDHVASSHNHLWSLAFLPGRSLGDQMMDHHHHNHHLTSSRNSSTTSELQSFEPACDNGNGWIYDTNQVRYGQSSDQRLSKLTDLVGKHWSIAPPNNPDMNHNLHHHYDHDHHSQTNDDVSMYRQALEVKNEETLCYNNGSSTGGGGSLFHDPIESSRGFLDIRLSRPLTDINPSFKPCFKALNLSEFSKKEHQTASLETVRLGTTNAGKKKRCEEISDEVSKKAKCGGGSTLSPEKELPKAKLRDKITTLQQIVSPFGKTDTASVLQEAITYINFYQEQVKLLSTPYMKNSAIKDPWGGWDREDHKKRGPKQHLDLRSRGLCLVPIACTPIAYRDNSATDYWSPSYRGSLYR</sequence>
<keyword evidence="5" id="KW-0539">Nucleus</keyword>
<protein>
    <submittedName>
        <fullName evidence="9">Transcription factor bHLH111-like</fullName>
    </submittedName>
</protein>
<evidence type="ECO:0000313" key="9">
    <source>
        <dbReference type="RefSeq" id="XP_010499656.1"/>
    </source>
</evidence>
<comment type="subcellular location">
    <subcellularLocation>
        <location evidence="1">Nucleus</location>
    </subcellularLocation>
</comment>
<feature type="region of interest" description="Disordered" evidence="6">
    <location>
        <begin position="69"/>
        <end position="89"/>
    </location>
</feature>
<dbReference type="Proteomes" id="UP000694864">
    <property type="component" value="Chromosome 3"/>
</dbReference>
<dbReference type="PANTHER" id="PTHR16223">
    <property type="entry name" value="TRANSCRIPTION FACTOR BHLH83-RELATED"/>
    <property type="match status" value="1"/>
</dbReference>
<dbReference type="GeneID" id="104777143"/>
<proteinExistence type="predicted"/>
<evidence type="ECO:0000256" key="2">
    <source>
        <dbReference type="ARBA" id="ARBA00023015"/>
    </source>
</evidence>
<dbReference type="PANTHER" id="PTHR16223:SF383">
    <property type="entry name" value="TRANSCRIPTION FACTOR BHLH111"/>
    <property type="match status" value="1"/>
</dbReference>
<reference evidence="9" key="2">
    <citation type="submission" date="2025-08" db="UniProtKB">
        <authorList>
            <consortium name="RefSeq"/>
        </authorList>
    </citation>
    <scope>IDENTIFICATION</scope>
    <source>
        <tissue evidence="9">Leaf</tissue>
    </source>
</reference>
<evidence type="ECO:0000256" key="6">
    <source>
        <dbReference type="SAM" id="MobiDB-lite"/>
    </source>
</evidence>
<keyword evidence="8" id="KW-1185">Reference proteome</keyword>
<dbReference type="InterPro" id="IPR036638">
    <property type="entry name" value="HLH_DNA-bd_sf"/>
</dbReference>
<dbReference type="CDD" id="cd11393">
    <property type="entry name" value="bHLH_AtbHLH_like"/>
    <property type="match status" value="1"/>
</dbReference>
<dbReference type="InterPro" id="IPR011598">
    <property type="entry name" value="bHLH_dom"/>
</dbReference>
<dbReference type="InterPro" id="IPR045843">
    <property type="entry name" value="IND-like"/>
</dbReference>
<evidence type="ECO:0000256" key="3">
    <source>
        <dbReference type="ARBA" id="ARBA00023125"/>
    </source>
</evidence>
<evidence type="ECO:0000256" key="5">
    <source>
        <dbReference type="ARBA" id="ARBA00023242"/>
    </source>
</evidence>
<reference evidence="8" key="1">
    <citation type="journal article" date="2014" name="Nat. Commun.">
        <title>The emerging biofuel crop Camelina sativa retains a highly undifferentiated hexaploid genome structure.</title>
        <authorList>
            <person name="Kagale S."/>
            <person name="Koh C."/>
            <person name="Nixon J."/>
            <person name="Bollina V."/>
            <person name="Clarke W.E."/>
            <person name="Tuteja R."/>
            <person name="Spillane C."/>
            <person name="Robinson S.J."/>
            <person name="Links M.G."/>
            <person name="Clarke C."/>
            <person name="Higgins E.E."/>
            <person name="Huebert T."/>
            <person name="Sharpe A.G."/>
            <person name="Parkin I.A."/>
        </authorList>
    </citation>
    <scope>NUCLEOTIDE SEQUENCE [LARGE SCALE GENOMIC DNA]</scope>
    <source>
        <strain evidence="8">cv. DH55</strain>
    </source>
</reference>
<keyword evidence="3" id="KW-0238">DNA-binding</keyword>
<evidence type="ECO:0000313" key="8">
    <source>
        <dbReference type="Proteomes" id="UP000694864"/>
    </source>
</evidence>
<dbReference type="SUPFAM" id="SSF47459">
    <property type="entry name" value="HLH, helix-loop-helix DNA-binding domain"/>
    <property type="match status" value="1"/>
</dbReference>
<evidence type="ECO:0000256" key="4">
    <source>
        <dbReference type="ARBA" id="ARBA00023163"/>
    </source>
</evidence>
<feature type="domain" description="BHLH" evidence="7">
    <location>
        <begin position="316"/>
        <end position="365"/>
    </location>
</feature>
<dbReference type="InterPro" id="IPR045239">
    <property type="entry name" value="bHLH95_bHLH"/>
</dbReference>
<keyword evidence="2" id="KW-0805">Transcription regulation</keyword>
<feature type="compositionally biased region" description="Low complexity" evidence="6">
    <location>
        <begin position="74"/>
        <end position="85"/>
    </location>
</feature>
<accession>A0ABM0YEA8</accession>
<gene>
    <name evidence="9" type="primary">LOC104777143</name>
</gene>
<keyword evidence="4" id="KW-0804">Transcription</keyword>
<evidence type="ECO:0000259" key="7">
    <source>
        <dbReference type="PROSITE" id="PS50888"/>
    </source>
</evidence>
<organism evidence="8 9">
    <name type="scientific">Camelina sativa</name>
    <name type="common">False flax</name>
    <name type="synonym">Myagrum sativum</name>
    <dbReference type="NCBI Taxonomy" id="90675"/>
    <lineage>
        <taxon>Eukaryota</taxon>
        <taxon>Viridiplantae</taxon>
        <taxon>Streptophyta</taxon>
        <taxon>Embryophyta</taxon>
        <taxon>Tracheophyta</taxon>
        <taxon>Spermatophyta</taxon>
        <taxon>Magnoliopsida</taxon>
        <taxon>eudicotyledons</taxon>
        <taxon>Gunneridae</taxon>
        <taxon>Pentapetalae</taxon>
        <taxon>rosids</taxon>
        <taxon>malvids</taxon>
        <taxon>Brassicales</taxon>
        <taxon>Brassicaceae</taxon>
        <taxon>Camelineae</taxon>
        <taxon>Camelina</taxon>
    </lineage>
</organism>